<keyword evidence="3" id="KW-1185">Reference proteome</keyword>
<feature type="region of interest" description="Disordered" evidence="1">
    <location>
        <begin position="40"/>
        <end position="116"/>
    </location>
</feature>
<feature type="compositionally biased region" description="Polar residues" evidence="1">
    <location>
        <begin position="227"/>
        <end position="236"/>
    </location>
</feature>
<evidence type="ECO:0000256" key="1">
    <source>
        <dbReference type="SAM" id="MobiDB-lite"/>
    </source>
</evidence>
<feature type="region of interest" description="Disordered" evidence="1">
    <location>
        <begin position="268"/>
        <end position="301"/>
    </location>
</feature>
<reference evidence="2" key="1">
    <citation type="submission" date="2022-06" db="EMBL/GenBank/DDBJ databases">
        <title>Uncovering the hologenomic basis of an extraordinary plant invasion.</title>
        <authorList>
            <person name="Bieker V.C."/>
            <person name="Martin M.D."/>
            <person name="Gilbert T."/>
            <person name="Hodgins K."/>
            <person name="Battlay P."/>
            <person name="Petersen B."/>
            <person name="Wilson J."/>
        </authorList>
    </citation>
    <scope>NUCLEOTIDE SEQUENCE</scope>
    <source>
        <strain evidence="2">AA19_3_7</strain>
        <tissue evidence="2">Leaf</tissue>
    </source>
</reference>
<dbReference type="Proteomes" id="UP001206925">
    <property type="component" value="Unassembled WGS sequence"/>
</dbReference>
<evidence type="ECO:0000313" key="2">
    <source>
        <dbReference type="EMBL" id="KAI7740519.1"/>
    </source>
</evidence>
<feature type="compositionally biased region" description="Acidic residues" evidence="1">
    <location>
        <begin position="63"/>
        <end position="74"/>
    </location>
</feature>
<protein>
    <submittedName>
        <fullName evidence="2">Uncharacterized protein</fullName>
    </submittedName>
</protein>
<comment type="caution">
    <text evidence="2">The sequence shown here is derived from an EMBL/GenBank/DDBJ whole genome shotgun (WGS) entry which is preliminary data.</text>
</comment>
<organism evidence="2 3">
    <name type="scientific">Ambrosia artemisiifolia</name>
    <name type="common">Common ragweed</name>
    <dbReference type="NCBI Taxonomy" id="4212"/>
    <lineage>
        <taxon>Eukaryota</taxon>
        <taxon>Viridiplantae</taxon>
        <taxon>Streptophyta</taxon>
        <taxon>Embryophyta</taxon>
        <taxon>Tracheophyta</taxon>
        <taxon>Spermatophyta</taxon>
        <taxon>Magnoliopsida</taxon>
        <taxon>eudicotyledons</taxon>
        <taxon>Gunneridae</taxon>
        <taxon>Pentapetalae</taxon>
        <taxon>asterids</taxon>
        <taxon>campanulids</taxon>
        <taxon>Asterales</taxon>
        <taxon>Asteraceae</taxon>
        <taxon>Asteroideae</taxon>
        <taxon>Heliantheae alliance</taxon>
        <taxon>Heliantheae</taxon>
        <taxon>Ambrosia</taxon>
    </lineage>
</organism>
<feature type="region of interest" description="Disordered" evidence="1">
    <location>
        <begin position="219"/>
        <end position="239"/>
    </location>
</feature>
<evidence type="ECO:0000313" key="3">
    <source>
        <dbReference type="Proteomes" id="UP001206925"/>
    </source>
</evidence>
<proteinExistence type="predicted"/>
<feature type="compositionally biased region" description="Polar residues" evidence="1">
    <location>
        <begin position="53"/>
        <end position="62"/>
    </location>
</feature>
<accession>A0AAD5CFG1</accession>
<feature type="compositionally biased region" description="Polar residues" evidence="1">
    <location>
        <begin position="93"/>
        <end position="108"/>
    </location>
</feature>
<name>A0AAD5CFG1_AMBAR</name>
<sequence length="301" mass="31664">MPPLGASEHSLWEENVQHDVNMVADAEKLWTAQCSYIQVSDPPSDDTDGHNNGGCSNMNVDENVNEIEDGEIVGEDNQNVAQAPEPEIGAAPEQSQRSEGESSMSQSLHGGVKETCMGNYSKEKDLVGPSGIYEGVLNLDRAHVSNGPTAVITPPPPSRKRQRGIFESDVGSGQALRNSVHNFWACSNGPELNNPNPHELKVNFLIGASTATVADPVPRLAPPDNIPSENSSSHRFQSGVPFSDTIAPTAVDPITGLPVGATAEVPAVDPIASPAVDPITVLPDVEKKSGVATGDQRTAGV</sequence>
<dbReference type="AlphaFoldDB" id="A0AAD5CFG1"/>
<dbReference type="EMBL" id="JAMZMK010008417">
    <property type="protein sequence ID" value="KAI7740519.1"/>
    <property type="molecule type" value="Genomic_DNA"/>
</dbReference>
<gene>
    <name evidence="2" type="ORF">M8C21_024431</name>
</gene>